<dbReference type="STRING" id="1423777.FD46_GL000942"/>
<dbReference type="SMART" id="SM00987">
    <property type="entry name" value="UreE_C"/>
    <property type="match status" value="1"/>
</dbReference>
<dbReference type="EMBL" id="AZEH01000025">
    <property type="protein sequence ID" value="KRL05525.1"/>
    <property type="molecule type" value="Genomic_DNA"/>
</dbReference>
<dbReference type="Gene3D" id="3.40.470.10">
    <property type="entry name" value="Uracil-DNA glycosylase-like domain"/>
    <property type="match status" value="1"/>
</dbReference>
<gene>
    <name evidence="2" type="ORF">FD46_GL000942</name>
</gene>
<dbReference type="PANTHER" id="PTHR42160:SF1">
    <property type="entry name" value="URACIL-DNA GLYCOSYLASE SUPERFAMILY PROTEIN"/>
    <property type="match status" value="1"/>
</dbReference>
<dbReference type="SUPFAM" id="SSF52141">
    <property type="entry name" value="Uracil-DNA glycosylase-like"/>
    <property type="match status" value="1"/>
</dbReference>
<dbReference type="OrthoDB" id="9789139at2"/>
<dbReference type="Proteomes" id="UP000051686">
    <property type="component" value="Unassembled WGS sequence"/>
</dbReference>
<organism evidence="2 3">
    <name type="scientific">Liquorilactobacillus oeni DSM 19972</name>
    <dbReference type="NCBI Taxonomy" id="1423777"/>
    <lineage>
        <taxon>Bacteria</taxon>
        <taxon>Bacillati</taxon>
        <taxon>Bacillota</taxon>
        <taxon>Bacilli</taxon>
        <taxon>Lactobacillales</taxon>
        <taxon>Lactobacillaceae</taxon>
        <taxon>Liquorilactobacillus</taxon>
    </lineage>
</organism>
<accession>A0A0R1MJJ6</accession>
<dbReference type="RefSeq" id="WP_057895861.1">
    <property type="nucleotide sequence ID" value="NZ_AZEH01000025.1"/>
</dbReference>
<sequence length="196" mass="22716">MEEKLKRLFDSIKNDPQNSSYTKEGIDPLYYANPAAKILIVGQAPGKKAQNTKKVWNDQSGIRLRKWLDVTDRQFYESGKIAVLPMDFYYPGKGKHGDLPPRSEFAAKWHPQLLKEMPNIKLTILVGNYAQRKYLGLKGSVRLTEVVHAYEAYLPKYFPIVHPSALNGIWLKRNSWFEQLVVPELQKRVQRIMDEN</sequence>
<name>A0A0R1MJJ6_9LACO</name>
<dbReference type="InterPro" id="IPR036895">
    <property type="entry name" value="Uracil-DNA_glycosylase-like_sf"/>
</dbReference>
<evidence type="ECO:0000313" key="2">
    <source>
        <dbReference type="EMBL" id="KRL05525.1"/>
    </source>
</evidence>
<dbReference type="AlphaFoldDB" id="A0A0R1MJJ6"/>
<proteinExistence type="predicted"/>
<dbReference type="PATRIC" id="fig|1423777.3.peg.965"/>
<comment type="caution">
    <text evidence="2">The sequence shown here is derived from an EMBL/GenBank/DDBJ whole genome shotgun (WGS) entry which is preliminary data.</text>
</comment>
<feature type="domain" description="Uracil-DNA glycosylase-like" evidence="1">
    <location>
        <begin position="29"/>
        <end position="186"/>
    </location>
</feature>
<dbReference type="CDD" id="cd10033">
    <property type="entry name" value="UDG_like"/>
    <property type="match status" value="1"/>
</dbReference>
<reference evidence="2 3" key="1">
    <citation type="journal article" date="2015" name="Genome Announc.">
        <title>Expanding the biotechnology potential of lactobacilli through comparative genomics of 213 strains and associated genera.</title>
        <authorList>
            <person name="Sun Z."/>
            <person name="Harris H.M."/>
            <person name="McCann A."/>
            <person name="Guo C."/>
            <person name="Argimon S."/>
            <person name="Zhang W."/>
            <person name="Yang X."/>
            <person name="Jeffery I.B."/>
            <person name="Cooney J.C."/>
            <person name="Kagawa T.F."/>
            <person name="Liu W."/>
            <person name="Song Y."/>
            <person name="Salvetti E."/>
            <person name="Wrobel A."/>
            <person name="Rasinkangas P."/>
            <person name="Parkhill J."/>
            <person name="Rea M.C."/>
            <person name="O'Sullivan O."/>
            <person name="Ritari J."/>
            <person name="Douillard F.P."/>
            <person name="Paul Ross R."/>
            <person name="Yang R."/>
            <person name="Briner A.E."/>
            <person name="Felis G.E."/>
            <person name="de Vos W.M."/>
            <person name="Barrangou R."/>
            <person name="Klaenhammer T.R."/>
            <person name="Caufield P.W."/>
            <person name="Cui Y."/>
            <person name="Zhang H."/>
            <person name="O'Toole P.W."/>
        </authorList>
    </citation>
    <scope>NUCLEOTIDE SEQUENCE [LARGE SCALE GENOMIC DNA]</scope>
    <source>
        <strain evidence="2 3">DSM 19972</strain>
    </source>
</reference>
<dbReference type="SMART" id="SM00986">
    <property type="entry name" value="UDG"/>
    <property type="match status" value="1"/>
</dbReference>
<dbReference type="Pfam" id="PF03167">
    <property type="entry name" value="UDG"/>
    <property type="match status" value="1"/>
</dbReference>
<keyword evidence="3" id="KW-1185">Reference proteome</keyword>
<evidence type="ECO:0000259" key="1">
    <source>
        <dbReference type="SMART" id="SM00986"/>
    </source>
</evidence>
<protein>
    <submittedName>
        <fullName evidence="2">Uracil dna glycosylase superfamily protein</fullName>
    </submittedName>
</protein>
<dbReference type="InterPro" id="IPR005122">
    <property type="entry name" value="Uracil-DNA_glycosylase-like"/>
</dbReference>
<dbReference type="InterPro" id="IPR047124">
    <property type="entry name" value="HI_0220.2"/>
</dbReference>
<dbReference type="PANTHER" id="PTHR42160">
    <property type="entry name" value="URACIL-DNA GLYCOSYLASE SUPERFAMILY PROTEIN"/>
    <property type="match status" value="1"/>
</dbReference>
<evidence type="ECO:0000313" key="3">
    <source>
        <dbReference type="Proteomes" id="UP000051686"/>
    </source>
</evidence>